<evidence type="ECO:0000313" key="2">
    <source>
        <dbReference type="EMBL" id="MBB6218074.1"/>
    </source>
</evidence>
<dbReference type="PANTHER" id="PTHR42685:SF22">
    <property type="entry name" value="CONDITIONED MEDIUM FACTOR RECEPTOR 1"/>
    <property type="match status" value="1"/>
</dbReference>
<evidence type="ECO:0000259" key="1">
    <source>
        <dbReference type="Pfam" id="PF01494"/>
    </source>
</evidence>
<proteinExistence type="predicted"/>
<dbReference type="SUPFAM" id="SSF51905">
    <property type="entry name" value="FAD/NAD(P)-binding domain"/>
    <property type="match status" value="1"/>
</dbReference>
<dbReference type="InterPro" id="IPR036188">
    <property type="entry name" value="FAD/NAD-bd_sf"/>
</dbReference>
<feature type="domain" description="FAD-binding" evidence="1">
    <location>
        <begin position="8"/>
        <end position="293"/>
    </location>
</feature>
<dbReference type="PRINTS" id="PR00420">
    <property type="entry name" value="RNGMNOXGNASE"/>
</dbReference>
<evidence type="ECO:0000313" key="3">
    <source>
        <dbReference type="Proteomes" id="UP000579281"/>
    </source>
</evidence>
<dbReference type="RefSeq" id="WP_184312572.1">
    <property type="nucleotide sequence ID" value="NZ_JACHEN010000032.1"/>
</dbReference>
<sequence length="355" mass="39935">MTTRTAIYDVVIVGAGPGGATAARELGDKGLNVLMIDKKIFPRDKTCGGFVPAKALNELGFNLPREFIRNEIYNISLYGKGLGKSSYHSNEPLGVTIPRIDLDQFLVNKAIGQGVRFIDETRFYHMEQQRNIFKIYTSSGEYYCKILLGSDGVFSKVRKYVGDYPSISPYKTGFTISSILEKKQGDSNDDFKLFGIPVAFSMGWAIPMGEKAINVGIGGPMFKKQELLEEFQDYMKRLNAIYQLEDTKIKIKGGFLPAGGFKRRIVKDNILLVGDAAGFADPHTGEGIYYAIRSGKIAAEEIKKGNLMSYQERCIKEFSPRFKKALFETALGFRKEYMDIKILRERKCKSFVRLM</sequence>
<dbReference type="InterPro" id="IPR002938">
    <property type="entry name" value="FAD-bd"/>
</dbReference>
<dbReference type="Gene3D" id="3.50.50.60">
    <property type="entry name" value="FAD/NAD(P)-binding domain"/>
    <property type="match status" value="1"/>
</dbReference>
<keyword evidence="3" id="KW-1185">Reference proteome</keyword>
<dbReference type="AlphaFoldDB" id="A0A841KWR9"/>
<dbReference type="Pfam" id="PF01494">
    <property type="entry name" value="FAD_binding_3"/>
    <property type="match status" value="1"/>
</dbReference>
<organism evidence="2 3">
    <name type="scientific">Anaerosolibacter carboniphilus</name>
    <dbReference type="NCBI Taxonomy" id="1417629"/>
    <lineage>
        <taxon>Bacteria</taxon>
        <taxon>Bacillati</taxon>
        <taxon>Bacillota</taxon>
        <taxon>Clostridia</taxon>
        <taxon>Peptostreptococcales</taxon>
        <taxon>Thermotaleaceae</taxon>
        <taxon>Anaerosolibacter</taxon>
    </lineage>
</organism>
<dbReference type="InterPro" id="IPR050407">
    <property type="entry name" value="Geranylgeranyl_reductase"/>
</dbReference>
<reference evidence="2 3" key="1">
    <citation type="submission" date="2020-08" db="EMBL/GenBank/DDBJ databases">
        <title>Genomic Encyclopedia of Type Strains, Phase IV (KMG-IV): sequencing the most valuable type-strain genomes for metagenomic binning, comparative biology and taxonomic classification.</title>
        <authorList>
            <person name="Goeker M."/>
        </authorList>
    </citation>
    <scope>NUCLEOTIDE SEQUENCE [LARGE SCALE GENOMIC DNA]</scope>
    <source>
        <strain evidence="2 3">DSM 103526</strain>
    </source>
</reference>
<dbReference type="GO" id="GO:0016628">
    <property type="term" value="F:oxidoreductase activity, acting on the CH-CH group of donors, NAD or NADP as acceptor"/>
    <property type="evidence" value="ECO:0007669"/>
    <property type="project" value="InterPro"/>
</dbReference>
<dbReference type="EMBL" id="JACHEN010000032">
    <property type="protein sequence ID" value="MBB6218074.1"/>
    <property type="molecule type" value="Genomic_DNA"/>
</dbReference>
<accession>A0A841KWR9</accession>
<dbReference type="NCBIfam" id="TIGR02032">
    <property type="entry name" value="GG-red-SF"/>
    <property type="match status" value="1"/>
</dbReference>
<gene>
    <name evidence="2" type="ORF">HNQ80_004213</name>
</gene>
<dbReference type="PANTHER" id="PTHR42685">
    <property type="entry name" value="GERANYLGERANYL DIPHOSPHATE REDUCTASE"/>
    <property type="match status" value="1"/>
</dbReference>
<comment type="caution">
    <text evidence="2">The sequence shown here is derived from an EMBL/GenBank/DDBJ whole genome shotgun (WGS) entry which is preliminary data.</text>
</comment>
<dbReference type="GO" id="GO:0071949">
    <property type="term" value="F:FAD binding"/>
    <property type="evidence" value="ECO:0007669"/>
    <property type="project" value="InterPro"/>
</dbReference>
<dbReference type="InterPro" id="IPR011777">
    <property type="entry name" value="Geranylgeranyl_Rdtase_fam"/>
</dbReference>
<dbReference type="Proteomes" id="UP000579281">
    <property type="component" value="Unassembled WGS sequence"/>
</dbReference>
<protein>
    <submittedName>
        <fullName evidence="2">Geranylgeranyl reductase family protein</fullName>
    </submittedName>
</protein>
<name>A0A841KWR9_9FIRM</name>